<reference evidence="2 3" key="1">
    <citation type="submission" date="2014-02" db="EMBL/GenBank/DDBJ databases">
        <title>Comparative genomics and transcriptomics to identify genetic mechanisms underlying the emergence of carbapenem resistant Acinetobacter baumannii (CRAb).</title>
        <authorList>
            <person name="Harris A.D."/>
            <person name="Johnson K.J."/>
            <person name="George J."/>
            <person name="Shefchek K."/>
            <person name="Daugherty S.C."/>
            <person name="Parankush S."/>
            <person name="Sadzewicz L."/>
            <person name="Tallon L."/>
            <person name="Sengamalay N."/>
            <person name="Hazen T.H."/>
            <person name="Rasko D.A."/>
        </authorList>
    </citation>
    <scope>NUCLEOTIDE SEQUENCE [LARGE SCALE GENOMIC DNA]</scope>
    <source>
        <strain evidence="2 3">1295743</strain>
    </source>
</reference>
<evidence type="ECO:0000256" key="1">
    <source>
        <dbReference type="ARBA" id="ARBA00022837"/>
    </source>
</evidence>
<gene>
    <name evidence="2" type="ORF">J512_2936</name>
</gene>
<dbReference type="NCBIfam" id="TIGR03661">
    <property type="entry name" value="T1SS_VCA0849"/>
    <property type="match status" value="1"/>
</dbReference>
<dbReference type="InterPro" id="IPR011049">
    <property type="entry name" value="Serralysin-like_metalloprot_C"/>
</dbReference>
<dbReference type="SUPFAM" id="SSF51120">
    <property type="entry name" value="beta-Roll"/>
    <property type="match status" value="1"/>
</dbReference>
<keyword evidence="1" id="KW-0106">Calcium</keyword>
<dbReference type="Proteomes" id="UP000020595">
    <property type="component" value="Unassembled WGS sequence"/>
</dbReference>
<dbReference type="Pfam" id="PF00353">
    <property type="entry name" value="HemolysinCabind"/>
    <property type="match status" value="1"/>
</dbReference>
<name>A0A009IJ22_ACIB9</name>
<dbReference type="AlphaFoldDB" id="A0A009IJ22"/>
<dbReference type="Gene3D" id="2.150.10.10">
    <property type="entry name" value="Serralysin-like metalloprotease, C-terminal"/>
    <property type="match status" value="1"/>
</dbReference>
<accession>A0A009IJ22</accession>
<evidence type="ECO:0000313" key="3">
    <source>
        <dbReference type="Proteomes" id="UP000020595"/>
    </source>
</evidence>
<dbReference type="InterPro" id="IPR019960">
    <property type="entry name" value="T1SS_VCA0849"/>
</dbReference>
<organism evidence="2 3">
    <name type="scientific">Acinetobacter baumannii (strain 1295743)</name>
    <dbReference type="NCBI Taxonomy" id="1310613"/>
    <lineage>
        <taxon>Bacteria</taxon>
        <taxon>Pseudomonadati</taxon>
        <taxon>Pseudomonadota</taxon>
        <taxon>Gammaproteobacteria</taxon>
        <taxon>Moraxellales</taxon>
        <taxon>Moraxellaceae</taxon>
        <taxon>Acinetobacter</taxon>
        <taxon>Acinetobacter calcoaceticus/baumannii complex</taxon>
    </lineage>
</organism>
<proteinExistence type="predicted"/>
<evidence type="ECO:0000313" key="2">
    <source>
        <dbReference type="EMBL" id="EXB04664.1"/>
    </source>
</evidence>
<dbReference type="PATRIC" id="fig|1310613.3.peg.2823"/>
<dbReference type="EMBL" id="JEWH01000043">
    <property type="protein sequence ID" value="EXB04664.1"/>
    <property type="molecule type" value="Genomic_DNA"/>
</dbReference>
<comment type="caution">
    <text evidence="2">The sequence shown here is derived from an EMBL/GenBank/DDBJ whole genome shotgun (WGS) entry which is preliminary data.</text>
</comment>
<protein>
    <submittedName>
        <fullName evidence="2">Type I secretion C-terminal target domain protein</fullName>
    </submittedName>
</protein>
<dbReference type="GO" id="GO:0005509">
    <property type="term" value="F:calcium ion binding"/>
    <property type="evidence" value="ECO:0007669"/>
    <property type="project" value="InterPro"/>
</dbReference>
<sequence>MDLGGHDKIISSVNYSLVGLYQTVNDPTTVDSFLESGRYVEDLELVGSAHLNATGNALDNLLTGNSGNNVLNGREGNDTYITNEGTDTILFQLLNSQDATGGNGHDTVLDFTLGDIRTNLQADKIDLSELLIDYSKDVSALAKFITVEQDAGNTTISLDRDGEGTMFNSVSLLTLNQVNTTLDELLNNQQIIV</sequence>
<dbReference type="InterPro" id="IPR001343">
    <property type="entry name" value="Hemolysn_Ca-bd"/>
</dbReference>